<keyword evidence="4 7" id="KW-0863">Zinc-finger</keyword>
<organism evidence="9 10">
    <name type="scientific">Exophiala oligosperma</name>
    <dbReference type="NCBI Taxonomy" id="215243"/>
    <lineage>
        <taxon>Eukaryota</taxon>
        <taxon>Fungi</taxon>
        <taxon>Dikarya</taxon>
        <taxon>Ascomycota</taxon>
        <taxon>Pezizomycotina</taxon>
        <taxon>Eurotiomycetes</taxon>
        <taxon>Chaetothyriomycetidae</taxon>
        <taxon>Chaetothyriales</taxon>
        <taxon>Herpotrichiellaceae</taxon>
        <taxon>Exophiala</taxon>
    </lineage>
</organism>
<accession>A0A0D2AL49</accession>
<keyword evidence="5" id="KW-0862">Zinc</keyword>
<comment type="subcellular location">
    <subcellularLocation>
        <location evidence="1">Nucleus</location>
    </subcellularLocation>
</comment>
<dbReference type="InterPro" id="IPR013087">
    <property type="entry name" value="Znf_C2H2_type"/>
</dbReference>
<evidence type="ECO:0000256" key="1">
    <source>
        <dbReference type="ARBA" id="ARBA00004123"/>
    </source>
</evidence>
<evidence type="ECO:0000259" key="8">
    <source>
        <dbReference type="PROSITE" id="PS50157"/>
    </source>
</evidence>
<keyword evidence="10" id="KW-1185">Reference proteome</keyword>
<dbReference type="PROSITE" id="PS00028">
    <property type="entry name" value="ZINC_FINGER_C2H2_1"/>
    <property type="match status" value="1"/>
</dbReference>
<dbReference type="HOGENOM" id="CLU_075838_2_0_1"/>
<evidence type="ECO:0000256" key="5">
    <source>
        <dbReference type="ARBA" id="ARBA00022833"/>
    </source>
</evidence>
<gene>
    <name evidence="9" type="ORF">PV06_07923</name>
</gene>
<dbReference type="SMART" id="SM00355">
    <property type="entry name" value="ZnF_C2H2"/>
    <property type="match status" value="5"/>
</dbReference>
<name>A0A0D2AL49_9EURO</name>
<dbReference type="PROSITE" id="PS50157">
    <property type="entry name" value="ZINC_FINGER_C2H2_2"/>
    <property type="match status" value="1"/>
</dbReference>
<reference evidence="9 10" key="1">
    <citation type="submission" date="2015-01" db="EMBL/GenBank/DDBJ databases">
        <title>The Genome Sequence of Exophiala oligosperma CBS72588.</title>
        <authorList>
            <consortium name="The Broad Institute Genomics Platform"/>
            <person name="Cuomo C."/>
            <person name="de Hoog S."/>
            <person name="Gorbushina A."/>
            <person name="Stielow B."/>
            <person name="Teixiera M."/>
            <person name="Abouelleil A."/>
            <person name="Chapman S.B."/>
            <person name="Priest M."/>
            <person name="Young S.K."/>
            <person name="Wortman J."/>
            <person name="Nusbaum C."/>
            <person name="Birren B."/>
        </authorList>
    </citation>
    <scope>NUCLEOTIDE SEQUENCE [LARGE SCALE GENOMIC DNA]</scope>
    <source>
        <strain evidence="9 10">CBS 72588</strain>
    </source>
</reference>
<dbReference type="AlphaFoldDB" id="A0A0D2AL49"/>
<dbReference type="VEuPathDB" id="FungiDB:PV06_07923"/>
<feature type="domain" description="C2H2-type" evidence="8">
    <location>
        <begin position="117"/>
        <end position="144"/>
    </location>
</feature>
<keyword evidence="6" id="KW-0539">Nucleus</keyword>
<dbReference type="OrthoDB" id="6105938at2759"/>
<dbReference type="Gene3D" id="3.30.160.60">
    <property type="entry name" value="Classic Zinc Finger"/>
    <property type="match status" value="1"/>
</dbReference>
<dbReference type="Proteomes" id="UP000053342">
    <property type="component" value="Unassembled WGS sequence"/>
</dbReference>
<dbReference type="EMBL" id="KN847338">
    <property type="protein sequence ID" value="KIW40746.1"/>
    <property type="molecule type" value="Genomic_DNA"/>
</dbReference>
<dbReference type="RefSeq" id="XP_016260962.1">
    <property type="nucleotide sequence ID" value="XM_016409208.1"/>
</dbReference>
<proteinExistence type="predicted"/>
<evidence type="ECO:0000256" key="2">
    <source>
        <dbReference type="ARBA" id="ARBA00022723"/>
    </source>
</evidence>
<dbReference type="SUPFAM" id="SSF57667">
    <property type="entry name" value="beta-beta-alpha zinc fingers"/>
    <property type="match status" value="1"/>
</dbReference>
<evidence type="ECO:0000256" key="4">
    <source>
        <dbReference type="ARBA" id="ARBA00022771"/>
    </source>
</evidence>
<dbReference type="GO" id="GO:0005634">
    <property type="term" value="C:nucleus"/>
    <property type="evidence" value="ECO:0007669"/>
    <property type="project" value="UniProtKB-SubCell"/>
</dbReference>
<keyword evidence="3" id="KW-0677">Repeat</keyword>
<dbReference type="InterPro" id="IPR050888">
    <property type="entry name" value="ZnF_C2H2-type_TF"/>
</dbReference>
<evidence type="ECO:0000313" key="9">
    <source>
        <dbReference type="EMBL" id="KIW40746.1"/>
    </source>
</evidence>
<dbReference type="STRING" id="215243.A0A0D2AL49"/>
<dbReference type="GeneID" id="27359997"/>
<sequence>MARENQVVIAPDQNSYLCNSCGNRSFKSEHSLLQHCRYAACHQDEWCERCRWLFVSSHARQNHVEASSHHWDCHLCNYFDGLDRESLVEHLADEHGFCWDCEASFRSYEQHRRKDHNRCADCSQEFATRNALLMHAQVHMERNEECYGCDKMFKSPSGILIHLESRTCRSRVTPAHIEQWAFDSWNSGSYTNHRSSHNKYRCPECDMNFPKVSALLQHVESPACNEDYGAYSDVEALRARIERHVGDMLDDWSDDYSW</sequence>
<evidence type="ECO:0000313" key="10">
    <source>
        <dbReference type="Proteomes" id="UP000053342"/>
    </source>
</evidence>
<evidence type="ECO:0000256" key="6">
    <source>
        <dbReference type="ARBA" id="ARBA00023242"/>
    </source>
</evidence>
<keyword evidence="2" id="KW-0479">Metal-binding</keyword>
<dbReference type="GO" id="GO:0008270">
    <property type="term" value="F:zinc ion binding"/>
    <property type="evidence" value="ECO:0007669"/>
    <property type="project" value="UniProtKB-KW"/>
</dbReference>
<evidence type="ECO:0000256" key="3">
    <source>
        <dbReference type="ARBA" id="ARBA00022737"/>
    </source>
</evidence>
<dbReference type="InterPro" id="IPR036236">
    <property type="entry name" value="Znf_C2H2_sf"/>
</dbReference>
<protein>
    <recommendedName>
        <fullName evidence="8">C2H2-type domain-containing protein</fullName>
    </recommendedName>
</protein>
<evidence type="ECO:0000256" key="7">
    <source>
        <dbReference type="PROSITE-ProRule" id="PRU00042"/>
    </source>
</evidence>
<dbReference type="PANTHER" id="PTHR24406">
    <property type="entry name" value="TRANSCRIPTIONAL REPRESSOR CTCFL-RELATED"/>
    <property type="match status" value="1"/>
</dbReference>